<dbReference type="EMBL" id="CP081297">
    <property type="protein sequence ID" value="QZD86275.1"/>
    <property type="molecule type" value="Genomic_DNA"/>
</dbReference>
<protein>
    <submittedName>
        <fullName evidence="2">FkbM family methyltransferase</fullName>
    </submittedName>
</protein>
<proteinExistence type="predicted"/>
<evidence type="ECO:0000313" key="2">
    <source>
        <dbReference type="EMBL" id="QZD86275.1"/>
    </source>
</evidence>
<evidence type="ECO:0000313" key="3">
    <source>
        <dbReference type="Proteomes" id="UP000824280"/>
    </source>
</evidence>
<dbReference type="Pfam" id="PF05050">
    <property type="entry name" value="Methyltransf_21"/>
    <property type="match status" value="1"/>
</dbReference>
<dbReference type="InterPro" id="IPR052514">
    <property type="entry name" value="SAM-dependent_MTase"/>
</dbReference>
<dbReference type="InterPro" id="IPR029063">
    <property type="entry name" value="SAM-dependent_MTases_sf"/>
</dbReference>
<evidence type="ECO:0000259" key="1">
    <source>
        <dbReference type="Pfam" id="PF05050"/>
    </source>
</evidence>
<gene>
    <name evidence="2" type="ORF">K3166_08375</name>
</gene>
<organism evidence="2 3">
    <name type="scientific">Qipengyuania psychrotolerans</name>
    <dbReference type="NCBI Taxonomy" id="2867238"/>
    <lineage>
        <taxon>Bacteria</taxon>
        <taxon>Pseudomonadati</taxon>
        <taxon>Pseudomonadota</taxon>
        <taxon>Alphaproteobacteria</taxon>
        <taxon>Sphingomonadales</taxon>
        <taxon>Erythrobacteraceae</taxon>
        <taxon>Qipengyuania</taxon>
    </lineage>
</organism>
<dbReference type="PANTHER" id="PTHR34203:SF15">
    <property type="entry name" value="SLL1173 PROTEIN"/>
    <property type="match status" value="1"/>
</dbReference>
<dbReference type="Gene3D" id="3.40.50.150">
    <property type="entry name" value="Vaccinia Virus protein VP39"/>
    <property type="match status" value="1"/>
</dbReference>
<dbReference type="InterPro" id="IPR006342">
    <property type="entry name" value="FkbM_mtfrase"/>
</dbReference>
<dbReference type="GO" id="GO:0008168">
    <property type="term" value="F:methyltransferase activity"/>
    <property type="evidence" value="ECO:0007669"/>
    <property type="project" value="UniProtKB-KW"/>
</dbReference>
<name>A0ABX8ZB98_9SPHN</name>
<keyword evidence="2" id="KW-0489">Methyltransferase</keyword>
<dbReference type="RefSeq" id="WP_221421820.1">
    <property type="nucleotide sequence ID" value="NZ_CP081297.1"/>
</dbReference>
<dbReference type="Proteomes" id="UP000824280">
    <property type="component" value="Chromosome"/>
</dbReference>
<feature type="domain" description="Methyltransferase FkbM" evidence="1">
    <location>
        <begin position="75"/>
        <end position="236"/>
    </location>
</feature>
<dbReference type="PANTHER" id="PTHR34203">
    <property type="entry name" value="METHYLTRANSFERASE, FKBM FAMILY PROTEIN"/>
    <property type="match status" value="1"/>
</dbReference>
<reference evidence="2 3" key="1">
    <citation type="submission" date="2021-08" db="EMBL/GenBank/DDBJ databases">
        <title>Comparative Genomics Analysis of the Genus Qipengyuania Reveals Extensive Genetic Diversity and Metabolic Versatility, Including the Description of Fifteen Novel Species.</title>
        <authorList>
            <person name="Liu Y."/>
        </authorList>
    </citation>
    <scope>NUCLEOTIDE SEQUENCE [LARGE SCALE GENOMIC DNA]</scope>
    <source>
        <strain evidence="2 3">1XM2-8</strain>
    </source>
</reference>
<keyword evidence="2" id="KW-0808">Transferase</keyword>
<dbReference type="NCBIfam" id="TIGR01444">
    <property type="entry name" value="fkbM_fam"/>
    <property type="match status" value="1"/>
</dbReference>
<sequence>MAKTARKAFWKPYAALRSSLSRGDGTSRQAGRTAYGVEMIQCWHDRTFVYCHAGIYGKFLANELSSLREPFAFVDVGANQGLYSLIAAKNPACHEVAAFEPVSTTHALLEANVALNEQSAKVHTHRLGVSAKAGEAQIKVPVGHSGMASLSDQQNQHADASRLETIRTVSAAELGDLLPGDIPLFVKVDVEGLEAVVIRQLLDCDAGPRIKAIFYEIDNRWSEEAVIASMLKEAGFTDFTKVGFGRHFDIMAAR</sequence>
<dbReference type="GO" id="GO:0032259">
    <property type="term" value="P:methylation"/>
    <property type="evidence" value="ECO:0007669"/>
    <property type="project" value="UniProtKB-KW"/>
</dbReference>
<keyword evidence="3" id="KW-1185">Reference proteome</keyword>
<dbReference type="SUPFAM" id="SSF53335">
    <property type="entry name" value="S-adenosyl-L-methionine-dependent methyltransferases"/>
    <property type="match status" value="1"/>
</dbReference>
<accession>A0ABX8ZB98</accession>